<comment type="similarity">
    <text evidence="1">Belongs to the LysR transcriptional regulatory family.</text>
</comment>
<dbReference type="InterPro" id="IPR036390">
    <property type="entry name" value="WH_DNA-bd_sf"/>
</dbReference>
<dbReference type="PANTHER" id="PTHR30537">
    <property type="entry name" value="HTH-TYPE TRANSCRIPTIONAL REGULATOR"/>
    <property type="match status" value="1"/>
</dbReference>
<organism evidence="6 7">
    <name type="scientific">Pseudomonas agronomica</name>
    <dbReference type="NCBI Taxonomy" id="2979328"/>
    <lineage>
        <taxon>Bacteria</taxon>
        <taxon>Pseudomonadati</taxon>
        <taxon>Pseudomonadota</taxon>
        <taxon>Gammaproteobacteria</taxon>
        <taxon>Pseudomonadales</taxon>
        <taxon>Pseudomonadaceae</taxon>
        <taxon>Pseudomonas</taxon>
    </lineage>
</organism>
<dbReference type="InterPro" id="IPR005119">
    <property type="entry name" value="LysR_subst-bd"/>
</dbReference>
<evidence type="ECO:0000259" key="5">
    <source>
        <dbReference type="PROSITE" id="PS50931"/>
    </source>
</evidence>
<keyword evidence="4" id="KW-0804">Transcription</keyword>
<dbReference type="Pfam" id="PF00126">
    <property type="entry name" value="HTH_1"/>
    <property type="match status" value="1"/>
</dbReference>
<dbReference type="PROSITE" id="PS50931">
    <property type="entry name" value="HTH_LYSR"/>
    <property type="match status" value="1"/>
</dbReference>
<dbReference type="SUPFAM" id="SSF46785">
    <property type="entry name" value="Winged helix' DNA-binding domain"/>
    <property type="match status" value="1"/>
</dbReference>
<reference evidence="6" key="1">
    <citation type="submission" date="2022-07" db="EMBL/GenBank/DDBJ databases">
        <title>Pseudomonas agronomica sp. nov.: a novel bacterium with biotechnological application in the synthesis of biofertilizers from valorized agricultural residues.</title>
        <authorList>
            <person name="Robas M."/>
            <person name="Fernandez V.M."/>
            <person name="Luna L."/>
            <person name="Provanza A."/>
            <person name="Jimenez P.A."/>
        </authorList>
    </citation>
    <scope>NUCLEOTIDE SEQUENCE</scope>
    <source>
        <strain evidence="6">SAICEU22T</strain>
    </source>
</reference>
<accession>A0ABT3FCY8</accession>
<evidence type="ECO:0000256" key="4">
    <source>
        <dbReference type="ARBA" id="ARBA00023163"/>
    </source>
</evidence>
<protein>
    <submittedName>
        <fullName evidence="6">Transcriptional regulator GcvA</fullName>
    </submittedName>
</protein>
<dbReference type="EMBL" id="JAOSHO010000325">
    <property type="protein sequence ID" value="MCW1246631.1"/>
    <property type="molecule type" value="Genomic_DNA"/>
</dbReference>
<keyword evidence="3" id="KW-0238">DNA-binding</keyword>
<evidence type="ECO:0000313" key="6">
    <source>
        <dbReference type="EMBL" id="MCW1246631.1"/>
    </source>
</evidence>
<dbReference type="Proteomes" id="UP001061999">
    <property type="component" value="Unassembled WGS sequence"/>
</dbReference>
<dbReference type="Pfam" id="PF03466">
    <property type="entry name" value="LysR_substrate"/>
    <property type="match status" value="1"/>
</dbReference>
<dbReference type="InterPro" id="IPR058163">
    <property type="entry name" value="LysR-type_TF_proteobact-type"/>
</dbReference>
<dbReference type="Gene3D" id="3.40.190.10">
    <property type="entry name" value="Periplasmic binding protein-like II"/>
    <property type="match status" value="2"/>
</dbReference>
<keyword evidence="7" id="KW-1185">Reference proteome</keyword>
<dbReference type="InterPro" id="IPR000847">
    <property type="entry name" value="LysR_HTH_N"/>
</dbReference>
<comment type="caution">
    <text evidence="6">The sequence shown here is derived from an EMBL/GenBank/DDBJ whole genome shotgun (WGS) entry which is preliminary data.</text>
</comment>
<dbReference type="InterPro" id="IPR036388">
    <property type="entry name" value="WH-like_DNA-bd_sf"/>
</dbReference>
<evidence type="ECO:0000256" key="3">
    <source>
        <dbReference type="ARBA" id="ARBA00023125"/>
    </source>
</evidence>
<sequence length="307" mass="33545">MAARIPSLNGLKAFESAARHMSFTQAALELNVTQTAISHQIRRLEGELGVRLFLRLKDGLALTDEGRAYFPGVRSAFHELRHCTETLLDSVHDSALTVSTLVSFASKWLLPRLASFQEAYPNIDVRVSASTDMVDFRKGGIDAAIRYGTGDWKGLRADWLMSDEVFPVCSPKLLVGPNALKAPGDLTHHTLLQVSGMTRDDWSLWLGAAGQPSALAEGSRLTFDLAMMAVQAAIDGLGICIGRSTYVDEDLKAGRLVAPFALRLKSDLGFYLVTPVETAHSKKVEAFRAWLIDSTREANTPDTLSLD</sequence>
<feature type="domain" description="HTH lysR-type" evidence="5">
    <location>
        <begin position="6"/>
        <end position="63"/>
    </location>
</feature>
<evidence type="ECO:0000313" key="7">
    <source>
        <dbReference type="Proteomes" id="UP001061999"/>
    </source>
</evidence>
<dbReference type="PRINTS" id="PR00039">
    <property type="entry name" value="HTHLYSR"/>
</dbReference>
<evidence type="ECO:0000256" key="2">
    <source>
        <dbReference type="ARBA" id="ARBA00023015"/>
    </source>
</evidence>
<dbReference type="SUPFAM" id="SSF53850">
    <property type="entry name" value="Periplasmic binding protein-like II"/>
    <property type="match status" value="1"/>
</dbReference>
<keyword evidence="2" id="KW-0805">Transcription regulation</keyword>
<gene>
    <name evidence="6" type="ORF">OC610_19610</name>
</gene>
<dbReference type="Gene3D" id="1.10.10.10">
    <property type="entry name" value="Winged helix-like DNA-binding domain superfamily/Winged helix DNA-binding domain"/>
    <property type="match status" value="1"/>
</dbReference>
<name>A0ABT3FCY8_9PSED</name>
<evidence type="ECO:0000256" key="1">
    <source>
        <dbReference type="ARBA" id="ARBA00009437"/>
    </source>
</evidence>
<dbReference type="NCBIfam" id="NF008352">
    <property type="entry name" value="PRK11139.1"/>
    <property type="match status" value="1"/>
</dbReference>
<dbReference type="RefSeq" id="WP_264430008.1">
    <property type="nucleotide sequence ID" value="NZ_JAOSHO010000325.1"/>
</dbReference>
<proteinExistence type="inferred from homology"/>
<dbReference type="CDD" id="cd08432">
    <property type="entry name" value="PBP2_GcdR_TrpI_HvrB_AmpR_like"/>
    <property type="match status" value="1"/>
</dbReference>
<dbReference type="PANTHER" id="PTHR30537:SF74">
    <property type="entry name" value="HTH-TYPE TRANSCRIPTIONAL REGULATOR TRPI"/>
    <property type="match status" value="1"/>
</dbReference>